<reference evidence="4" key="1">
    <citation type="journal article" date="2019" name="Int. J. Syst. Evol. Microbiol.">
        <title>The Global Catalogue of Microorganisms (GCM) 10K type strain sequencing project: providing services to taxonomists for standard genome sequencing and annotation.</title>
        <authorList>
            <consortium name="The Broad Institute Genomics Platform"/>
            <consortium name="The Broad Institute Genome Sequencing Center for Infectious Disease"/>
            <person name="Wu L."/>
            <person name="Ma J."/>
        </authorList>
    </citation>
    <scope>NUCLEOTIDE SEQUENCE [LARGE SCALE GENOMIC DNA]</scope>
    <source>
        <strain evidence="4">KCTC 52487</strain>
    </source>
</reference>
<evidence type="ECO:0000259" key="2">
    <source>
        <dbReference type="Pfam" id="PF02120"/>
    </source>
</evidence>
<keyword evidence="3" id="KW-0282">Flagellum</keyword>
<feature type="compositionally biased region" description="Pro residues" evidence="1">
    <location>
        <begin position="71"/>
        <end position="82"/>
    </location>
</feature>
<feature type="compositionally biased region" description="Low complexity" evidence="1">
    <location>
        <begin position="282"/>
        <end position="315"/>
    </location>
</feature>
<gene>
    <name evidence="3" type="ORF">ACFOOR_12185</name>
</gene>
<name>A0ABV6ZZP2_9PROT</name>
<keyword evidence="4" id="KW-1185">Reference proteome</keyword>
<evidence type="ECO:0000256" key="1">
    <source>
        <dbReference type="SAM" id="MobiDB-lite"/>
    </source>
</evidence>
<feature type="domain" description="Flagellar hook-length control protein-like C-terminal" evidence="2">
    <location>
        <begin position="450"/>
        <end position="529"/>
    </location>
</feature>
<sequence>MHADAYIPDFRATVGTNASGPDRRDARTGAGDTGFDALLNEPARSREAITDPRDRGIVPGGRGGQRQRPDTPFPDPSEPPRPVDGGGQPSETGVLLPETGGGLPPEQVVAGTPHPTGGGTPFGDGTAAPSTGGGLPFGQSDGPTPATGGPLPMQTATPAPATGGPQPAETGGPVFATGGGTPQQTATLDPSMSGGQPPEAGGNAPRTGGGLPAEQITPGPQASTGTPAETADPADVKPTAQAKQAGDAGKTAVQPQPAGQPAGNGPAAGQTGMSPGAGAGAGSTNTQAAAPAAPGPTAGTAPAITPEQAAAAAAAMPQESGRPRAILEKSAAPAPAGAAAKSGASAASPDTQAGSPAPAQAAVRPDRPVLPSQASDVARDALERLPGQGEAQRAAEPAALPESDFEAEMTVQRQAADVRSADATLRSQNAQGPRLPANAAPGLAAHIVRNFHQGQRQFEIRMDPPELGRVEVKLHVNSNDNRVHAVLSAERPETLADLQRSARELERALAEAGLDLSDNGLQFELSQGGDDTDDRFGTPRDGFAVYSDAAPNGAAADPAAGPMTRLYGFALSGGSGIDVRI</sequence>
<feature type="compositionally biased region" description="Low complexity" evidence="1">
    <location>
        <begin position="154"/>
        <end position="173"/>
    </location>
</feature>
<feature type="region of interest" description="Disordered" evidence="1">
    <location>
        <begin position="412"/>
        <end position="436"/>
    </location>
</feature>
<evidence type="ECO:0000313" key="4">
    <source>
        <dbReference type="Proteomes" id="UP001595379"/>
    </source>
</evidence>
<feature type="compositionally biased region" description="Polar residues" evidence="1">
    <location>
        <begin position="218"/>
        <end position="227"/>
    </location>
</feature>
<organism evidence="3 4">
    <name type="scientific">Hyphobacterium vulgare</name>
    <dbReference type="NCBI Taxonomy" id="1736751"/>
    <lineage>
        <taxon>Bacteria</taxon>
        <taxon>Pseudomonadati</taxon>
        <taxon>Pseudomonadota</taxon>
        <taxon>Alphaproteobacteria</taxon>
        <taxon>Maricaulales</taxon>
        <taxon>Maricaulaceae</taxon>
        <taxon>Hyphobacterium</taxon>
    </lineage>
</organism>
<feature type="compositionally biased region" description="Low complexity" evidence="1">
    <location>
        <begin position="254"/>
        <end position="274"/>
    </location>
</feature>
<feature type="compositionally biased region" description="Low complexity" evidence="1">
    <location>
        <begin position="329"/>
        <end position="348"/>
    </location>
</feature>
<dbReference type="CDD" id="cd17470">
    <property type="entry name" value="T3SS_Flik_C"/>
    <property type="match status" value="1"/>
</dbReference>
<dbReference type="EMBL" id="JBHRSV010000026">
    <property type="protein sequence ID" value="MFC2926867.1"/>
    <property type="molecule type" value="Genomic_DNA"/>
</dbReference>
<protein>
    <submittedName>
        <fullName evidence="3">Flagellar hook-length control protein FliK</fullName>
    </submittedName>
</protein>
<feature type="region of interest" description="Disordered" evidence="1">
    <location>
        <begin position="1"/>
        <end position="370"/>
    </location>
</feature>
<feature type="compositionally biased region" description="Basic and acidic residues" evidence="1">
    <location>
        <begin position="43"/>
        <end position="56"/>
    </location>
</feature>
<comment type="caution">
    <text evidence="3">The sequence shown here is derived from an EMBL/GenBank/DDBJ whole genome shotgun (WGS) entry which is preliminary data.</text>
</comment>
<dbReference type="Gene3D" id="3.30.750.140">
    <property type="match status" value="1"/>
</dbReference>
<accession>A0ABV6ZZP2</accession>
<dbReference type="Pfam" id="PF02120">
    <property type="entry name" value="Flg_hook"/>
    <property type="match status" value="1"/>
</dbReference>
<dbReference type="Proteomes" id="UP001595379">
    <property type="component" value="Unassembled WGS sequence"/>
</dbReference>
<keyword evidence="3" id="KW-0969">Cilium</keyword>
<dbReference type="InterPro" id="IPR038610">
    <property type="entry name" value="FliK-like_C_sf"/>
</dbReference>
<dbReference type="InterPro" id="IPR021136">
    <property type="entry name" value="Flagellar_hook_control-like_C"/>
</dbReference>
<dbReference type="RefSeq" id="WP_343165192.1">
    <property type="nucleotide sequence ID" value="NZ_JBHRSV010000026.1"/>
</dbReference>
<keyword evidence="3" id="KW-0966">Cell projection</keyword>
<feature type="region of interest" description="Disordered" evidence="1">
    <location>
        <begin position="386"/>
        <end position="405"/>
    </location>
</feature>
<proteinExistence type="predicted"/>
<evidence type="ECO:0000313" key="3">
    <source>
        <dbReference type="EMBL" id="MFC2926867.1"/>
    </source>
</evidence>